<evidence type="ECO:0000313" key="3">
    <source>
        <dbReference type="Proteomes" id="UP000539313"/>
    </source>
</evidence>
<dbReference type="SUPFAM" id="SSF53474">
    <property type="entry name" value="alpha/beta-Hydrolases"/>
    <property type="match status" value="1"/>
</dbReference>
<keyword evidence="3" id="KW-1185">Reference proteome</keyword>
<reference evidence="2 3" key="1">
    <citation type="submission" date="2020-08" db="EMBL/GenBank/DDBJ databases">
        <title>Sequencing the genomes of 1000 actinobacteria strains.</title>
        <authorList>
            <person name="Klenk H.-P."/>
        </authorList>
    </citation>
    <scope>NUCLEOTIDE SEQUENCE [LARGE SCALE GENOMIC DNA]</scope>
    <source>
        <strain evidence="2 3">DSM 45823</strain>
    </source>
</reference>
<dbReference type="Pfam" id="PF00561">
    <property type="entry name" value="Abhydrolase_1"/>
    <property type="match status" value="1"/>
</dbReference>
<dbReference type="AlphaFoldDB" id="A0A7W3R7L7"/>
<dbReference type="GO" id="GO:0003824">
    <property type="term" value="F:catalytic activity"/>
    <property type="evidence" value="ECO:0007669"/>
    <property type="project" value="UniProtKB-ARBA"/>
</dbReference>
<dbReference type="EMBL" id="JACJII010000001">
    <property type="protein sequence ID" value="MBA9002807.1"/>
    <property type="molecule type" value="Genomic_DNA"/>
</dbReference>
<dbReference type="PANTHER" id="PTHR43798">
    <property type="entry name" value="MONOACYLGLYCEROL LIPASE"/>
    <property type="match status" value="1"/>
</dbReference>
<dbReference type="Proteomes" id="UP000539313">
    <property type="component" value="Unassembled WGS sequence"/>
</dbReference>
<name>A0A7W3R7L7_9ACTN</name>
<dbReference type="InterPro" id="IPR000073">
    <property type="entry name" value="AB_hydrolase_1"/>
</dbReference>
<dbReference type="InterPro" id="IPR050266">
    <property type="entry name" value="AB_hydrolase_sf"/>
</dbReference>
<proteinExistence type="predicted"/>
<feature type="domain" description="AB hydrolase-1" evidence="1">
    <location>
        <begin position="5"/>
        <end position="74"/>
    </location>
</feature>
<evidence type="ECO:0000313" key="2">
    <source>
        <dbReference type="EMBL" id="MBA9002807.1"/>
    </source>
</evidence>
<organism evidence="2 3">
    <name type="scientific">Thermomonospora cellulosilytica</name>
    <dbReference type="NCBI Taxonomy" id="1411118"/>
    <lineage>
        <taxon>Bacteria</taxon>
        <taxon>Bacillati</taxon>
        <taxon>Actinomycetota</taxon>
        <taxon>Actinomycetes</taxon>
        <taxon>Streptosporangiales</taxon>
        <taxon>Thermomonosporaceae</taxon>
        <taxon>Thermomonospora</taxon>
    </lineage>
</organism>
<protein>
    <submittedName>
        <fullName evidence="2">Pimeloyl-ACP methyl ester carboxylesterase</fullName>
    </submittedName>
</protein>
<dbReference type="PANTHER" id="PTHR43798:SF33">
    <property type="entry name" value="HYDROLASE, PUTATIVE (AFU_ORTHOLOGUE AFUA_2G14860)-RELATED"/>
    <property type="match status" value="1"/>
</dbReference>
<dbReference type="InterPro" id="IPR029058">
    <property type="entry name" value="AB_hydrolase_fold"/>
</dbReference>
<accession>A0A7W3R7L7</accession>
<dbReference type="Gene3D" id="3.40.50.1820">
    <property type="entry name" value="alpha/beta hydrolase"/>
    <property type="match status" value="1"/>
</dbReference>
<dbReference type="PRINTS" id="PR00111">
    <property type="entry name" value="ABHYDROLASE"/>
</dbReference>
<comment type="caution">
    <text evidence="2">The sequence shown here is derived from an EMBL/GenBank/DDBJ whole genome shotgun (WGS) entry which is preliminary data.</text>
</comment>
<gene>
    <name evidence="2" type="ORF">HNR21_001689</name>
</gene>
<sequence length="109" mass="11838">MEETFVDTEVARSIGSFLDAIGLERTAIVGHSWGGGFALRFGELHPDRVTRLALIASGGLDVRDAWEFRMARLPIVEAHVLSGGGHSLHDDCPDRTQALLLSFLATEHA</sequence>
<evidence type="ECO:0000259" key="1">
    <source>
        <dbReference type="Pfam" id="PF00561"/>
    </source>
</evidence>
<dbReference type="GO" id="GO:0016020">
    <property type="term" value="C:membrane"/>
    <property type="evidence" value="ECO:0007669"/>
    <property type="project" value="TreeGrafter"/>
</dbReference>